<keyword evidence="4" id="KW-1185">Reference proteome</keyword>
<sequence length="639" mass="70071">MVKISTLLYLLANAACLLGAAPLFPHLDLPVQLALGTAVPLGMVLDRRGRRPLPGPWGTLVALALFGVYAIQISMANLVQPVVNILALMLTVRLLSEKSNRNILQLFVLALFALASSSLLSLSAAFFVYLVLLVAVVTIGLVLLSFHVTDPALVLDARTLRRLLSVAGLLPAISLVLMVVFFVILPRTQRPLWNFLNPPEAATVGFSDKVEPGAYASTASAKTVALRVESQPLAPEDLYWRAIVLNRLEGNTWSRAPEPEGERTLIQGGRQVTQVIYPEPKSDPYLVALDAPRSLEGMRAQGSGDLVFTTRRSIDRRARVAAVSVVGGTSRIQGPADRAFYLQTPQEVAPRVAALGEELRAGGDALRKIASLQEFFRGQGLTYATSDLPRAADPIDDFLFGKKRGYCEFFASSFALVLRLAGVPARLVGGYYGGDYNELGGYYLVTEDRAHVWVEALTEEGIWLRLDPSSLASNAASALLAQRNRGLNTLQRLADALNYFWNQAVIAYDLGRQFELLRSTGLRMKHLQVSLDWRLAAGLGLAILGLALGGRLLWRRARSSTETRLLQRFLRQAARAHGLAKIPCGEGLYELAERLDDERCRSFARIYGGALYRDRRLTDGERRRLTELIEELKRSSGGG</sequence>
<dbReference type="Proteomes" id="UP001319827">
    <property type="component" value="Chromosome"/>
</dbReference>
<evidence type="ECO:0000256" key="1">
    <source>
        <dbReference type="SAM" id="Phobius"/>
    </source>
</evidence>
<dbReference type="EMBL" id="AP024355">
    <property type="protein sequence ID" value="BCR03343.1"/>
    <property type="molecule type" value="Genomic_DNA"/>
</dbReference>
<reference evidence="3 4" key="2">
    <citation type="journal article" date="2021" name="Int. J. Syst. Evol. Microbiol.">
        <title>Isolation and Polyphasic Characterization of Desulfuromonas versatilis sp. Nov., an Electrogenic Bacteria Capable of Versatile Metabolism Isolated from a Graphene Oxide-Reducing Enrichment Culture.</title>
        <authorList>
            <person name="Xie L."/>
            <person name="Yoshida N."/>
            <person name="Ishii S."/>
            <person name="Meng L."/>
        </authorList>
    </citation>
    <scope>NUCLEOTIDE SEQUENCE [LARGE SCALE GENOMIC DNA]</scope>
    <source>
        <strain evidence="3 4">NIT-T3</strain>
    </source>
</reference>
<feature type="transmembrane region" description="Helical" evidence="1">
    <location>
        <begin position="60"/>
        <end position="90"/>
    </location>
</feature>
<feature type="domain" description="Transglutaminase-like" evidence="2">
    <location>
        <begin position="399"/>
        <end position="470"/>
    </location>
</feature>
<dbReference type="PANTHER" id="PTHR42736:SF1">
    <property type="entry name" value="PROTEIN-GLUTAMINE GAMMA-GLUTAMYLTRANSFERASE"/>
    <property type="match status" value="1"/>
</dbReference>
<proteinExistence type="predicted"/>
<accession>A0ABN6DT61</accession>
<evidence type="ECO:0000313" key="3">
    <source>
        <dbReference type="EMBL" id="BCR03343.1"/>
    </source>
</evidence>
<dbReference type="SUPFAM" id="SSF54001">
    <property type="entry name" value="Cysteine proteinases"/>
    <property type="match status" value="1"/>
</dbReference>
<evidence type="ECO:0000259" key="2">
    <source>
        <dbReference type="SMART" id="SM00460"/>
    </source>
</evidence>
<evidence type="ECO:0000313" key="4">
    <source>
        <dbReference type="Proteomes" id="UP001319827"/>
    </source>
</evidence>
<dbReference type="InterPro" id="IPR021878">
    <property type="entry name" value="TgpA_N"/>
</dbReference>
<gene>
    <name evidence="3" type="ORF">DESUT3_04120</name>
</gene>
<organism evidence="3 4">
    <name type="scientific">Desulfuromonas versatilis</name>
    <dbReference type="NCBI Taxonomy" id="2802975"/>
    <lineage>
        <taxon>Bacteria</taxon>
        <taxon>Pseudomonadati</taxon>
        <taxon>Thermodesulfobacteriota</taxon>
        <taxon>Desulfuromonadia</taxon>
        <taxon>Desulfuromonadales</taxon>
        <taxon>Desulfuromonadaceae</taxon>
        <taxon>Desulfuromonas</taxon>
    </lineage>
</organism>
<protein>
    <submittedName>
        <fullName evidence="3">Membrane protein</fullName>
    </submittedName>
</protein>
<dbReference type="Gene3D" id="3.10.620.30">
    <property type="match status" value="1"/>
</dbReference>
<dbReference type="InterPro" id="IPR052901">
    <property type="entry name" value="Bact_TGase-like"/>
</dbReference>
<keyword evidence="1" id="KW-1133">Transmembrane helix</keyword>
<dbReference type="Pfam" id="PF11992">
    <property type="entry name" value="TgpA_N"/>
    <property type="match status" value="1"/>
</dbReference>
<feature type="transmembrane region" description="Helical" evidence="1">
    <location>
        <begin position="533"/>
        <end position="554"/>
    </location>
</feature>
<feature type="transmembrane region" description="Helical" evidence="1">
    <location>
        <begin position="160"/>
        <end position="185"/>
    </location>
</feature>
<reference evidence="3 4" key="1">
    <citation type="journal article" date="2016" name="C (Basel)">
        <title>Selective Growth of and Electricity Production by Marine Exoelectrogenic Bacteria in Self-Aggregated Hydrogel of Microbially Reduced Graphene Oxide.</title>
        <authorList>
            <person name="Yoshida N."/>
            <person name="Goto Y."/>
            <person name="Miyata Y."/>
        </authorList>
    </citation>
    <scope>NUCLEOTIDE SEQUENCE [LARGE SCALE GENOMIC DNA]</scope>
    <source>
        <strain evidence="3 4">NIT-T3</strain>
    </source>
</reference>
<dbReference type="Pfam" id="PF01841">
    <property type="entry name" value="Transglut_core"/>
    <property type="match status" value="1"/>
</dbReference>
<keyword evidence="1" id="KW-0472">Membrane</keyword>
<dbReference type="RefSeq" id="WP_221250822.1">
    <property type="nucleotide sequence ID" value="NZ_AP024355.1"/>
</dbReference>
<dbReference type="SMART" id="SM00460">
    <property type="entry name" value="TGc"/>
    <property type="match status" value="1"/>
</dbReference>
<name>A0ABN6DT61_9BACT</name>
<dbReference type="InterPro" id="IPR038765">
    <property type="entry name" value="Papain-like_cys_pep_sf"/>
</dbReference>
<keyword evidence="1" id="KW-0812">Transmembrane</keyword>
<dbReference type="PANTHER" id="PTHR42736">
    <property type="entry name" value="PROTEIN-GLUTAMINE GAMMA-GLUTAMYLTRANSFERASE"/>
    <property type="match status" value="1"/>
</dbReference>
<feature type="transmembrane region" description="Helical" evidence="1">
    <location>
        <begin position="102"/>
        <end position="120"/>
    </location>
</feature>
<dbReference type="InterPro" id="IPR002931">
    <property type="entry name" value="Transglutaminase-like"/>
</dbReference>
<feature type="transmembrane region" description="Helical" evidence="1">
    <location>
        <begin position="126"/>
        <end position="148"/>
    </location>
</feature>